<reference evidence="14" key="1">
    <citation type="submission" date="2022-06" db="EMBL/GenBank/DDBJ databases">
        <title>Solitalea sp. MAHUQ-68 isolated from rhizospheric soil.</title>
        <authorList>
            <person name="Huq M.A."/>
        </authorList>
    </citation>
    <scope>NUCLEOTIDE SEQUENCE</scope>
    <source>
        <strain evidence="14">MAHUQ-68</strain>
    </source>
</reference>
<keyword evidence="5 12" id="KW-0812">Transmembrane</keyword>
<dbReference type="InterPro" id="IPR023346">
    <property type="entry name" value="Lysozyme-like_dom_sf"/>
</dbReference>
<evidence type="ECO:0000256" key="6">
    <source>
        <dbReference type="ARBA" id="ARBA00022960"/>
    </source>
</evidence>
<keyword evidence="6" id="KW-0133">Cell shape</keyword>
<keyword evidence="2" id="KW-0997">Cell inner membrane</keyword>
<dbReference type="EMBL" id="JAMWYS010000035">
    <property type="protein sequence ID" value="MCO4293280.1"/>
    <property type="molecule type" value="Genomic_DNA"/>
</dbReference>
<dbReference type="GO" id="GO:0008360">
    <property type="term" value="P:regulation of cell shape"/>
    <property type="evidence" value="ECO:0007669"/>
    <property type="project" value="UniProtKB-KW"/>
</dbReference>
<dbReference type="GO" id="GO:0071555">
    <property type="term" value="P:cell wall organization"/>
    <property type="evidence" value="ECO:0007669"/>
    <property type="project" value="UniProtKB-KW"/>
</dbReference>
<dbReference type="Proteomes" id="UP001155182">
    <property type="component" value="Unassembled WGS sequence"/>
</dbReference>
<sequence length="709" mass="81723">MKRFLKKYWWIFTIILVIVGIAGGVLFSKREQILNSTLAKIISSQRNQNQLDIKIEKARFTGLSTVRFDKITVVPLQKDTLLNIRSFEVQVKILPLIFGDLKIAEMQLLDGKLTFVNRHGVKNFDFLLKDRKRDTTEKAELDLAKLANKLINKALYKIPDNLELKNFETSYTETDSLRTTSLLAKEILIDDQELRSTFILNKGEATWHCSGMVDGGDKELNVKFYAEGKKVEFPFLERKYGLKVSFDTISTRMDGTSYHGDELKIKGAWGVRNLLVNHPKIASKDVIVDNGSIDATVIVGKNFLQLDSASTVHLRKLEVHPFIKYTLKPSKVYELKVGTDWIEAQDFFDAFPQGMFESLEGIQVAGKLKYGLDFYLEDKNPDACRFDSRLDKRDFKILKFGLVNLQKINGPFVYTPYEYGKPMRNITVGPTNPNFTPYNQICNYLKNAILTAEDYAFFTHKGFFEEAIRKSIATNYKAKSFKRGGSTISMQLVKNVYLSRQKTMARKFEEMLIVWLIENNRLTSKERMFEVYLNIIEWAPNVYGIGEASRFYFAKHPSELNLGESMFLASIIPSPKRYRYQFYPNGALKQRISGYYFNLISGLMLKRGMITEEDRLSMYNVVLRGPASKYVITDTTSVDTTFGNDEFTPQQIIEDNPEPVIPENSTIKNEPGQSVTQEPIVPEKSKAEIRKQEREERRKRRKEEKLQEN</sequence>
<evidence type="ECO:0000259" key="13">
    <source>
        <dbReference type="Pfam" id="PF00912"/>
    </source>
</evidence>
<dbReference type="InterPro" id="IPR001264">
    <property type="entry name" value="Glyco_trans_51"/>
</dbReference>
<comment type="caution">
    <text evidence="14">The sequence shown here is derived from an EMBL/GenBank/DDBJ whole genome shotgun (WGS) entry which is preliminary data.</text>
</comment>
<evidence type="ECO:0000256" key="9">
    <source>
        <dbReference type="ARBA" id="ARBA00023136"/>
    </source>
</evidence>
<evidence type="ECO:0000256" key="3">
    <source>
        <dbReference type="ARBA" id="ARBA00022676"/>
    </source>
</evidence>
<feature type="region of interest" description="Disordered" evidence="11">
    <location>
        <begin position="654"/>
        <end position="709"/>
    </location>
</feature>
<evidence type="ECO:0000256" key="8">
    <source>
        <dbReference type="ARBA" id="ARBA00022989"/>
    </source>
</evidence>
<dbReference type="PANTHER" id="PTHR30400">
    <property type="entry name" value="MONOFUNCTIONAL BIOSYNTHETIC PEPTIDOGLYCAN TRANSGLYCOSYLASE"/>
    <property type="match status" value="1"/>
</dbReference>
<evidence type="ECO:0000256" key="11">
    <source>
        <dbReference type="SAM" id="MobiDB-lite"/>
    </source>
</evidence>
<evidence type="ECO:0000256" key="4">
    <source>
        <dbReference type="ARBA" id="ARBA00022679"/>
    </source>
</evidence>
<accession>A0A9X2F300</accession>
<dbReference type="RefSeq" id="WP_252587803.1">
    <property type="nucleotide sequence ID" value="NZ_JAMWYS010000035.1"/>
</dbReference>
<keyword evidence="15" id="KW-1185">Reference proteome</keyword>
<feature type="domain" description="Glycosyl transferase family 51" evidence="13">
    <location>
        <begin position="429"/>
        <end position="587"/>
    </location>
</feature>
<evidence type="ECO:0000256" key="1">
    <source>
        <dbReference type="ARBA" id="ARBA00022475"/>
    </source>
</evidence>
<feature type="transmembrane region" description="Helical" evidence="12">
    <location>
        <begin position="7"/>
        <end position="27"/>
    </location>
</feature>
<dbReference type="GO" id="GO:0016763">
    <property type="term" value="F:pentosyltransferase activity"/>
    <property type="evidence" value="ECO:0007669"/>
    <property type="project" value="InterPro"/>
</dbReference>
<dbReference type="SUPFAM" id="SSF53955">
    <property type="entry name" value="Lysozyme-like"/>
    <property type="match status" value="1"/>
</dbReference>
<evidence type="ECO:0000256" key="10">
    <source>
        <dbReference type="ARBA" id="ARBA00023316"/>
    </source>
</evidence>
<evidence type="ECO:0000256" key="5">
    <source>
        <dbReference type="ARBA" id="ARBA00022692"/>
    </source>
</evidence>
<dbReference type="InterPro" id="IPR036950">
    <property type="entry name" value="PBP_transglycosylase"/>
</dbReference>
<keyword evidence="3" id="KW-0328">Glycosyltransferase</keyword>
<dbReference type="Pfam" id="PF00912">
    <property type="entry name" value="Transgly"/>
    <property type="match status" value="1"/>
</dbReference>
<dbReference type="GO" id="GO:0009252">
    <property type="term" value="P:peptidoglycan biosynthetic process"/>
    <property type="evidence" value="ECO:0007669"/>
    <property type="project" value="UniProtKB-KW"/>
</dbReference>
<dbReference type="AlphaFoldDB" id="A0A9X2F300"/>
<evidence type="ECO:0000256" key="2">
    <source>
        <dbReference type="ARBA" id="ARBA00022519"/>
    </source>
</evidence>
<protein>
    <submittedName>
        <fullName evidence="14">Transglycosylase domain-containing protein</fullName>
    </submittedName>
</protein>
<gene>
    <name evidence="14" type="ORF">NF867_10425</name>
</gene>
<keyword evidence="7" id="KW-0573">Peptidoglycan synthesis</keyword>
<keyword evidence="10" id="KW-0961">Cell wall biogenesis/degradation</keyword>
<dbReference type="Gene3D" id="1.10.3810.10">
    <property type="entry name" value="Biosynthetic peptidoglycan transglycosylase-like"/>
    <property type="match status" value="1"/>
</dbReference>
<keyword evidence="8 12" id="KW-1133">Transmembrane helix</keyword>
<organism evidence="14 15">
    <name type="scientific">Solitalea agri</name>
    <dbReference type="NCBI Taxonomy" id="2953739"/>
    <lineage>
        <taxon>Bacteria</taxon>
        <taxon>Pseudomonadati</taxon>
        <taxon>Bacteroidota</taxon>
        <taxon>Sphingobacteriia</taxon>
        <taxon>Sphingobacteriales</taxon>
        <taxon>Sphingobacteriaceae</taxon>
        <taxon>Solitalea</taxon>
    </lineage>
</organism>
<name>A0A9X2F300_9SPHI</name>
<dbReference type="GO" id="GO:0016020">
    <property type="term" value="C:membrane"/>
    <property type="evidence" value="ECO:0007669"/>
    <property type="project" value="InterPro"/>
</dbReference>
<evidence type="ECO:0000313" key="15">
    <source>
        <dbReference type="Proteomes" id="UP001155182"/>
    </source>
</evidence>
<dbReference type="InterPro" id="IPR011812">
    <property type="entry name" value="Pep_trsgly"/>
</dbReference>
<feature type="compositionally biased region" description="Basic and acidic residues" evidence="11">
    <location>
        <begin position="681"/>
        <end position="696"/>
    </location>
</feature>
<keyword evidence="9 12" id="KW-0472">Membrane</keyword>
<evidence type="ECO:0000313" key="14">
    <source>
        <dbReference type="EMBL" id="MCO4293280.1"/>
    </source>
</evidence>
<keyword evidence="1" id="KW-1003">Cell membrane</keyword>
<evidence type="ECO:0000256" key="7">
    <source>
        <dbReference type="ARBA" id="ARBA00022984"/>
    </source>
</evidence>
<keyword evidence="4" id="KW-0808">Transferase</keyword>
<feature type="compositionally biased region" description="Polar residues" evidence="11">
    <location>
        <begin position="663"/>
        <end position="677"/>
    </location>
</feature>
<dbReference type="GO" id="GO:0009274">
    <property type="term" value="C:peptidoglycan-based cell wall"/>
    <property type="evidence" value="ECO:0007669"/>
    <property type="project" value="InterPro"/>
</dbReference>
<dbReference type="PANTHER" id="PTHR30400:SF0">
    <property type="entry name" value="BIOSYNTHETIC PEPTIDOGLYCAN TRANSGLYCOSYLASE"/>
    <property type="match status" value="1"/>
</dbReference>
<proteinExistence type="predicted"/>
<evidence type="ECO:0000256" key="12">
    <source>
        <dbReference type="SAM" id="Phobius"/>
    </source>
</evidence>